<feature type="non-terminal residue" evidence="7">
    <location>
        <position position="286"/>
    </location>
</feature>
<organism evidence="7">
    <name type="scientific">marine metagenome</name>
    <dbReference type="NCBI Taxonomy" id="408172"/>
    <lineage>
        <taxon>unclassified sequences</taxon>
        <taxon>metagenomes</taxon>
        <taxon>ecological metagenomes</taxon>
    </lineage>
</organism>
<dbReference type="CDD" id="cd04164">
    <property type="entry name" value="trmE"/>
    <property type="match status" value="1"/>
</dbReference>
<reference evidence="7" key="1">
    <citation type="submission" date="2018-05" db="EMBL/GenBank/DDBJ databases">
        <authorList>
            <person name="Lanie J.A."/>
            <person name="Ng W.-L."/>
            <person name="Kazmierczak K.M."/>
            <person name="Andrzejewski T.M."/>
            <person name="Davidsen T.M."/>
            <person name="Wayne K.J."/>
            <person name="Tettelin H."/>
            <person name="Glass J.I."/>
            <person name="Rusch D."/>
            <person name="Podicherti R."/>
            <person name="Tsui H.-C.T."/>
            <person name="Winkler M.E."/>
        </authorList>
    </citation>
    <scope>NUCLEOTIDE SEQUENCE</scope>
</reference>
<dbReference type="FunFam" id="3.30.1360.120:FF:000007">
    <property type="entry name" value="tRNA modification GTPase GTPBP3, mitochondrial"/>
    <property type="match status" value="1"/>
</dbReference>
<evidence type="ECO:0000256" key="3">
    <source>
        <dbReference type="ARBA" id="ARBA00022741"/>
    </source>
</evidence>
<dbReference type="CDD" id="cd14858">
    <property type="entry name" value="TrmE_N"/>
    <property type="match status" value="1"/>
</dbReference>
<feature type="domain" description="GTP-binding protein TrmE N-terminal" evidence="5">
    <location>
        <begin position="2"/>
        <end position="118"/>
    </location>
</feature>
<dbReference type="InterPro" id="IPR018948">
    <property type="entry name" value="GTP-bd_TrmE_N"/>
</dbReference>
<evidence type="ECO:0000259" key="5">
    <source>
        <dbReference type="Pfam" id="PF10396"/>
    </source>
</evidence>
<dbReference type="SUPFAM" id="SSF52540">
    <property type="entry name" value="P-loop containing nucleoside triphosphate hydrolases"/>
    <property type="match status" value="1"/>
</dbReference>
<feature type="domain" description="MnmE helical" evidence="6">
    <location>
        <begin position="121"/>
        <end position="256"/>
    </location>
</feature>
<evidence type="ECO:0000259" key="6">
    <source>
        <dbReference type="Pfam" id="PF12631"/>
    </source>
</evidence>
<dbReference type="GO" id="GO:0003924">
    <property type="term" value="F:GTPase activity"/>
    <property type="evidence" value="ECO:0007669"/>
    <property type="project" value="InterPro"/>
</dbReference>
<dbReference type="PANTHER" id="PTHR42714:SF2">
    <property type="entry name" value="TRNA MODIFICATION GTPASE GTPBP3, MITOCHONDRIAL"/>
    <property type="match status" value="1"/>
</dbReference>
<dbReference type="InterPro" id="IPR031168">
    <property type="entry name" value="G_TrmE"/>
</dbReference>
<dbReference type="NCBIfam" id="TIGR00231">
    <property type="entry name" value="small_GTP"/>
    <property type="match status" value="1"/>
</dbReference>
<dbReference type="GO" id="GO:0002098">
    <property type="term" value="P:tRNA wobble uridine modification"/>
    <property type="evidence" value="ECO:0007669"/>
    <property type="project" value="TreeGrafter"/>
</dbReference>
<evidence type="ECO:0000256" key="4">
    <source>
        <dbReference type="ARBA" id="ARBA00023134"/>
    </source>
</evidence>
<comment type="subcellular location">
    <subcellularLocation>
        <location evidence="1">Mitochondrion</location>
    </subcellularLocation>
</comment>
<evidence type="ECO:0008006" key="8">
    <source>
        <dbReference type="Google" id="ProtNLM"/>
    </source>
</evidence>
<dbReference type="InterPro" id="IPR005225">
    <property type="entry name" value="Small_GTP-bd"/>
</dbReference>
<dbReference type="Gene3D" id="3.40.50.300">
    <property type="entry name" value="P-loop containing nucleotide triphosphate hydrolases"/>
    <property type="match status" value="1"/>
</dbReference>
<keyword evidence="4" id="KW-0342">GTP-binding</keyword>
<accession>A0A382T9T2</accession>
<dbReference type="Pfam" id="PF12631">
    <property type="entry name" value="MnmE_helical"/>
    <property type="match status" value="1"/>
</dbReference>
<dbReference type="InterPro" id="IPR027266">
    <property type="entry name" value="TrmE/GcvT-like"/>
</dbReference>
<dbReference type="Gene3D" id="1.20.120.430">
    <property type="entry name" value="tRNA modification GTPase MnmE domain 2"/>
    <property type="match status" value="1"/>
</dbReference>
<dbReference type="EMBL" id="UINC01134965">
    <property type="protein sequence ID" value="SVD18826.1"/>
    <property type="molecule type" value="Genomic_DNA"/>
</dbReference>
<dbReference type="GO" id="GO:0005525">
    <property type="term" value="F:GTP binding"/>
    <property type="evidence" value="ECO:0007669"/>
    <property type="project" value="UniProtKB-KW"/>
</dbReference>
<sequence length="286" mass="31488">MTIYALSTGPGISGIAIIRVSGKNTADVVKKITGDKLPFPRAATLRKFNKNGAKELIDEGVIIWFPAPNSYTGEDLAEFHVHGSRAVINAMHSAISKIKNCRLAEPGEFTKRAFQNGRINLLKAESIGDLISSETEIQRKQALKIMSGKSADKFNSWRKKLLKILSHIEAKIDFPDEDLPKNIIREVQKTSNNVLTEIKKTLDDQKVGERIREGFKIAIIGPTNAGKSSLLNYLSKRDAAIVSEIAGTTRDVIETHLNLDGYPVVLSDTAGIRNSKNEIEKKGINI</sequence>
<gene>
    <name evidence="7" type="ORF">METZ01_LOCUS371680</name>
</gene>
<name>A0A382T9T2_9ZZZZ</name>
<dbReference type="InterPro" id="IPR027368">
    <property type="entry name" value="MnmE_dom2"/>
</dbReference>
<dbReference type="Gene3D" id="3.30.1360.120">
    <property type="entry name" value="Probable tRNA modification gtpase trme, domain 1"/>
    <property type="match status" value="1"/>
</dbReference>
<keyword evidence="2" id="KW-0819">tRNA processing</keyword>
<dbReference type="InterPro" id="IPR025867">
    <property type="entry name" value="MnmE_helical"/>
</dbReference>
<keyword evidence="3" id="KW-0547">Nucleotide-binding</keyword>
<dbReference type="NCBIfam" id="NF003661">
    <property type="entry name" value="PRK05291.1-3"/>
    <property type="match status" value="1"/>
</dbReference>
<dbReference type="SUPFAM" id="SSF103025">
    <property type="entry name" value="Folate-binding domain"/>
    <property type="match status" value="1"/>
</dbReference>
<dbReference type="GO" id="GO:0030488">
    <property type="term" value="P:tRNA methylation"/>
    <property type="evidence" value="ECO:0007669"/>
    <property type="project" value="TreeGrafter"/>
</dbReference>
<dbReference type="Pfam" id="PF10396">
    <property type="entry name" value="TrmE_N"/>
    <property type="match status" value="1"/>
</dbReference>
<dbReference type="NCBIfam" id="TIGR00450">
    <property type="entry name" value="mnmE_trmE_thdF"/>
    <property type="match status" value="1"/>
</dbReference>
<evidence type="ECO:0000256" key="2">
    <source>
        <dbReference type="ARBA" id="ARBA00022694"/>
    </source>
</evidence>
<evidence type="ECO:0000256" key="1">
    <source>
        <dbReference type="ARBA" id="ARBA00004173"/>
    </source>
</evidence>
<protein>
    <recommendedName>
        <fullName evidence="8">TrmE-type G domain-containing protein</fullName>
    </recommendedName>
</protein>
<dbReference type="PANTHER" id="PTHR42714">
    <property type="entry name" value="TRNA MODIFICATION GTPASE GTPBP3"/>
    <property type="match status" value="1"/>
</dbReference>
<proteinExistence type="predicted"/>
<dbReference type="GO" id="GO:0005739">
    <property type="term" value="C:mitochondrion"/>
    <property type="evidence" value="ECO:0007669"/>
    <property type="project" value="UniProtKB-SubCell"/>
</dbReference>
<dbReference type="InterPro" id="IPR004520">
    <property type="entry name" value="GTPase_MnmE"/>
</dbReference>
<dbReference type="InterPro" id="IPR027417">
    <property type="entry name" value="P-loop_NTPase"/>
</dbReference>
<evidence type="ECO:0000313" key="7">
    <source>
        <dbReference type="EMBL" id="SVD18826.1"/>
    </source>
</evidence>
<dbReference type="AlphaFoldDB" id="A0A382T9T2"/>